<dbReference type="EMBL" id="UINC01038633">
    <property type="protein sequence ID" value="SVB35934.1"/>
    <property type="molecule type" value="Genomic_DNA"/>
</dbReference>
<evidence type="ECO:0000313" key="1">
    <source>
        <dbReference type="EMBL" id="SVB35934.1"/>
    </source>
</evidence>
<protein>
    <submittedName>
        <fullName evidence="1">Uncharacterized protein</fullName>
    </submittedName>
</protein>
<dbReference type="AlphaFoldDB" id="A0A382DD73"/>
<proteinExistence type="predicted"/>
<organism evidence="1">
    <name type="scientific">marine metagenome</name>
    <dbReference type="NCBI Taxonomy" id="408172"/>
    <lineage>
        <taxon>unclassified sequences</taxon>
        <taxon>metagenomes</taxon>
        <taxon>ecological metagenomes</taxon>
    </lineage>
</organism>
<reference evidence="1" key="1">
    <citation type="submission" date="2018-05" db="EMBL/GenBank/DDBJ databases">
        <authorList>
            <person name="Lanie J.A."/>
            <person name="Ng W.-L."/>
            <person name="Kazmierczak K.M."/>
            <person name="Andrzejewski T.M."/>
            <person name="Davidsen T.M."/>
            <person name="Wayne K.J."/>
            <person name="Tettelin H."/>
            <person name="Glass J.I."/>
            <person name="Rusch D."/>
            <person name="Podicherti R."/>
            <person name="Tsui H.-C.T."/>
            <person name="Winkler M.E."/>
        </authorList>
    </citation>
    <scope>NUCLEOTIDE SEQUENCE</scope>
</reference>
<gene>
    <name evidence="1" type="ORF">METZ01_LOCUS188788</name>
</gene>
<sequence length="233" mass="26470">MRYINLSNEKNRDAQVVFKTIPSPPKVHLAMESGETVSNRRLLKGTSKNSITALLKQYKEPGKVAEAIITNDPDVDTELEGKAISSAARVYINPDDEVVYKIHKNEKVFLADGTLKEEREPRYLNANILIDNPVKWTGKLLPRKKIYKMMVFNKNYQICHVNGLTYDFLYKMAKDLADKDSMMFLGAGDGQKGLIFNDGDNPYQAFLEGRVDGDKYCLILHLTNLELKPLPEK</sequence>
<accession>A0A382DD73</accession>
<name>A0A382DD73_9ZZZZ</name>